<keyword evidence="4 7" id="KW-1133">Transmembrane helix</keyword>
<feature type="transmembrane region" description="Helical" evidence="7">
    <location>
        <begin position="288"/>
        <end position="318"/>
    </location>
</feature>
<organism evidence="8 9">
    <name type="scientific">Pseudoalteromonas gelatinilytica</name>
    <dbReference type="NCBI Taxonomy" id="1703256"/>
    <lineage>
        <taxon>Bacteria</taxon>
        <taxon>Pseudomonadati</taxon>
        <taxon>Pseudomonadota</taxon>
        <taxon>Gammaproteobacteria</taxon>
        <taxon>Alteromonadales</taxon>
        <taxon>Pseudoalteromonadaceae</taxon>
        <taxon>Pseudoalteromonas</taxon>
    </lineage>
</organism>
<dbReference type="GO" id="GO:0005886">
    <property type="term" value="C:plasma membrane"/>
    <property type="evidence" value="ECO:0007669"/>
    <property type="project" value="TreeGrafter"/>
</dbReference>
<keyword evidence="3 7" id="KW-0812">Transmembrane</keyword>
<dbReference type="GO" id="GO:0005412">
    <property type="term" value="F:D-glucose:sodium symporter activity"/>
    <property type="evidence" value="ECO:0007669"/>
    <property type="project" value="TreeGrafter"/>
</dbReference>
<evidence type="ECO:0000256" key="7">
    <source>
        <dbReference type="SAM" id="Phobius"/>
    </source>
</evidence>
<evidence type="ECO:0000256" key="1">
    <source>
        <dbReference type="ARBA" id="ARBA00004141"/>
    </source>
</evidence>
<feature type="transmembrane region" description="Helical" evidence="7">
    <location>
        <begin position="165"/>
        <end position="188"/>
    </location>
</feature>
<feature type="transmembrane region" description="Helical" evidence="7">
    <location>
        <begin position="466"/>
        <end position="489"/>
    </location>
</feature>
<feature type="transmembrane region" description="Helical" evidence="7">
    <location>
        <begin position="562"/>
        <end position="578"/>
    </location>
</feature>
<dbReference type="InterPro" id="IPR001734">
    <property type="entry name" value="Na/solute_symporter"/>
</dbReference>
<feature type="transmembrane region" description="Helical" evidence="7">
    <location>
        <begin position="443"/>
        <end position="460"/>
    </location>
</feature>
<evidence type="ECO:0000256" key="6">
    <source>
        <dbReference type="RuleBase" id="RU362091"/>
    </source>
</evidence>
<protein>
    <recommendedName>
        <fullName evidence="10">Sodium:proline symporter</fullName>
    </recommendedName>
</protein>
<dbReference type="Pfam" id="PF00474">
    <property type="entry name" value="SSF"/>
    <property type="match status" value="1"/>
</dbReference>
<comment type="subcellular location">
    <subcellularLocation>
        <location evidence="1">Membrane</location>
        <topology evidence="1">Multi-pass membrane protein</topology>
    </subcellularLocation>
</comment>
<accession>A0A3A3EP51</accession>
<name>A0A3A3EP51_9GAMM</name>
<dbReference type="EMBL" id="QYSE01000001">
    <property type="protein sequence ID" value="RJF37506.1"/>
    <property type="molecule type" value="Genomic_DNA"/>
</dbReference>
<dbReference type="Proteomes" id="UP000265938">
    <property type="component" value="Unassembled WGS sequence"/>
</dbReference>
<feature type="transmembrane region" description="Helical" evidence="7">
    <location>
        <begin position="6"/>
        <end position="24"/>
    </location>
</feature>
<feature type="transmembrane region" description="Helical" evidence="7">
    <location>
        <begin position="388"/>
        <end position="407"/>
    </location>
</feature>
<evidence type="ECO:0000256" key="5">
    <source>
        <dbReference type="ARBA" id="ARBA00023136"/>
    </source>
</evidence>
<evidence type="ECO:0000313" key="9">
    <source>
        <dbReference type="Proteomes" id="UP000265938"/>
    </source>
</evidence>
<feature type="transmembrane region" description="Helical" evidence="7">
    <location>
        <begin position="413"/>
        <end position="434"/>
    </location>
</feature>
<dbReference type="CDD" id="cd11477">
    <property type="entry name" value="SLC5sbd_u1"/>
    <property type="match status" value="1"/>
</dbReference>
<evidence type="ECO:0000256" key="4">
    <source>
        <dbReference type="ARBA" id="ARBA00022989"/>
    </source>
</evidence>
<proteinExistence type="inferred from homology"/>
<evidence type="ECO:0000256" key="3">
    <source>
        <dbReference type="ARBA" id="ARBA00022692"/>
    </source>
</evidence>
<feature type="transmembrane region" description="Helical" evidence="7">
    <location>
        <begin position="338"/>
        <end position="356"/>
    </location>
</feature>
<feature type="transmembrane region" description="Helical" evidence="7">
    <location>
        <begin position="534"/>
        <end position="556"/>
    </location>
</feature>
<evidence type="ECO:0008006" key="10">
    <source>
        <dbReference type="Google" id="ProtNLM"/>
    </source>
</evidence>
<feature type="transmembrane region" description="Helical" evidence="7">
    <location>
        <begin position="254"/>
        <end position="276"/>
    </location>
</feature>
<reference evidence="8 9" key="1">
    <citation type="submission" date="2018-09" db="EMBL/GenBank/DDBJ databases">
        <title>Identification of marine bacteria producing industrial enzymes.</title>
        <authorList>
            <person name="Cheng T.H."/>
            <person name="Saidin J."/>
            <person name="Muhd D.D."/>
            <person name="Isa M.N.M."/>
            <person name="Bakar M.F.A."/>
            <person name="Ismail N."/>
        </authorList>
    </citation>
    <scope>NUCLEOTIDE SEQUENCE [LARGE SCALE GENOMIC DNA]</scope>
    <source>
        <strain evidence="8 9">MNAD 1.6</strain>
    </source>
</reference>
<dbReference type="PROSITE" id="PS50283">
    <property type="entry name" value="NA_SOLUT_SYMP_3"/>
    <property type="match status" value="1"/>
</dbReference>
<feature type="transmembrane region" description="Helical" evidence="7">
    <location>
        <begin position="200"/>
        <end position="219"/>
    </location>
</feature>
<dbReference type="PANTHER" id="PTHR11819:SF77">
    <property type="entry name" value="SODIUM_GLUCOSE COTRANSPORT PROTEIN"/>
    <property type="match status" value="1"/>
</dbReference>
<dbReference type="PANTHER" id="PTHR11819">
    <property type="entry name" value="SOLUTE CARRIER FAMILY 5"/>
    <property type="match status" value="1"/>
</dbReference>
<feature type="transmembrane region" description="Helical" evidence="7">
    <location>
        <begin position="76"/>
        <end position="96"/>
    </location>
</feature>
<comment type="similarity">
    <text evidence="2 6">Belongs to the sodium:solute symporter (SSF) (TC 2.A.21) family.</text>
</comment>
<dbReference type="RefSeq" id="WP_119852259.1">
    <property type="nucleotide sequence ID" value="NZ_QYSE01000001.1"/>
</dbReference>
<evidence type="ECO:0000313" key="8">
    <source>
        <dbReference type="EMBL" id="RJF37506.1"/>
    </source>
</evidence>
<gene>
    <name evidence="8" type="ORF">D4741_05385</name>
</gene>
<dbReference type="AlphaFoldDB" id="A0A3A3EP51"/>
<evidence type="ECO:0000256" key="2">
    <source>
        <dbReference type="ARBA" id="ARBA00006434"/>
    </source>
</evidence>
<dbReference type="Gene3D" id="1.20.1730.10">
    <property type="entry name" value="Sodium/glucose cotransporter"/>
    <property type="match status" value="1"/>
</dbReference>
<keyword evidence="5 7" id="KW-0472">Membrane</keyword>
<feature type="transmembrane region" description="Helical" evidence="7">
    <location>
        <begin position="36"/>
        <end position="56"/>
    </location>
</feature>
<comment type="caution">
    <text evidence="8">The sequence shown here is derived from an EMBL/GenBank/DDBJ whole genome shotgun (WGS) entry which is preliminary data.</text>
</comment>
<feature type="transmembrane region" description="Helical" evidence="7">
    <location>
        <begin position="131"/>
        <end position="153"/>
    </location>
</feature>
<dbReference type="InterPro" id="IPR038377">
    <property type="entry name" value="Na/Glc_symporter_sf"/>
</dbReference>
<sequence length="591" mass="65520">MVLIDWLIVAFYVVAAVVIGMLFTKKASESTADFFVAGRSLPWYIAGTSMVATTFSSDTPLFVAGAVREQGIYANWIWWVSVIGVIISVFFFANLWRRSKALTEIELISQRYDKSLATDFLRIFKAIFDGVFVNCIIIASVTLAMSKIIVVILGLSPEPLFDIPLFGAITATTLILIVLAVAAVVYTAMSGLYGVVYTDLIQFALAIVGSVVLAVIVYIDLQDHGGIVAAVEASPGFNSDTLKMIPDFEWDLKTATFVILVCIGWLNYAPGFGFFLQRTLAARSEKDAMLSLYWFAFCHLVLRSWPWIIVGVASLVYFPSLVDAEQSYPMMIDEFLPVGLKGIMVASLLAAFMSTLDTQLNWGSSYLVNDVYEPYLVKGREKAHYIKAARVSMLALTLFALIVTTQLESILGAYEYISVIIIPISVVLIARWYWWRINVWSEISALITAVIVGNAMMYILPDEGDAKWFAVRMLVTTIITLVVCLVVTLMTSSKTPSPKTIEFYSRLKIHGRGWKKVRDLTGIEPIAAGIKDNAIACVASIAFIYSLLLGIGNALFEDWQTFGYYLIVIVASGWVVKRKMPKVIASLRQEV</sequence>